<protein>
    <submittedName>
        <fullName evidence="2">Abortive infection family protein</fullName>
    </submittedName>
</protein>
<name>A0A941EIE0_9ACTN</name>
<accession>A0A941EIE0</accession>
<evidence type="ECO:0000313" key="3">
    <source>
        <dbReference type="Proteomes" id="UP000676325"/>
    </source>
</evidence>
<proteinExistence type="predicted"/>
<evidence type="ECO:0000259" key="1">
    <source>
        <dbReference type="Pfam" id="PF14355"/>
    </source>
</evidence>
<dbReference type="EMBL" id="JAGSOH010000094">
    <property type="protein sequence ID" value="MBR7829659.1"/>
    <property type="molecule type" value="Genomic_DNA"/>
</dbReference>
<organism evidence="2 3">
    <name type="scientific">Actinospica acidithermotolerans</name>
    <dbReference type="NCBI Taxonomy" id="2828514"/>
    <lineage>
        <taxon>Bacteria</taxon>
        <taxon>Bacillati</taxon>
        <taxon>Actinomycetota</taxon>
        <taxon>Actinomycetes</taxon>
        <taxon>Catenulisporales</taxon>
        <taxon>Actinospicaceae</taxon>
        <taxon>Actinospica</taxon>
    </lineage>
</organism>
<feature type="domain" description="Abortive infection protein-like C-terminal" evidence="1">
    <location>
        <begin position="187"/>
        <end position="267"/>
    </location>
</feature>
<dbReference type="Proteomes" id="UP000676325">
    <property type="component" value="Unassembled WGS sequence"/>
</dbReference>
<dbReference type="Pfam" id="PF14355">
    <property type="entry name" value="Abi_C"/>
    <property type="match status" value="1"/>
</dbReference>
<reference evidence="2" key="1">
    <citation type="submission" date="2021-04" db="EMBL/GenBank/DDBJ databases">
        <title>Genome based classification of Actinospica acidithermotolerans sp. nov., an actinobacterium isolated from an Indonesian hot spring.</title>
        <authorList>
            <person name="Kusuma A.B."/>
            <person name="Putra K.E."/>
            <person name="Nafisah S."/>
            <person name="Loh J."/>
            <person name="Nouioui I."/>
            <person name="Goodfellow M."/>
        </authorList>
    </citation>
    <scope>NUCLEOTIDE SEQUENCE</scope>
    <source>
        <strain evidence="2">MGRD01-02</strain>
    </source>
</reference>
<dbReference type="RefSeq" id="WP_212520793.1">
    <property type="nucleotide sequence ID" value="NZ_JAGSOH010000094.1"/>
</dbReference>
<keyword evidence="3" id="KW-1185">Reference proteome</keyword>
<comment type="caution">
    <text evidence="2">The sequence shown here is derived from an EMBL/GenBank/DDBJ whole genome shotgun (WGS) entry which is preliminary data.</text>
</comment>
<sequence>MLDLAADLTIHEVWRLFQDAGFQVSFMPNPPLPKNAGLGIKLIAGLGAAGDMNPRSQAERGIDAVDGGNPAALLKLLSLVEELTWLHRTRFGASVKAERLQRQLERTGYRIEESGRIRLPAATLASGSLEAVRDPRALQVLLARIEHALPDDPMLALGIAKELIESTARIILAQLAVTAPADADVPRLVYLVESALAIHPQSGDGMDASPHVRGLLGKLTGIPNDLAALRNTAGSGHGRVELPTGLAPRHARLALNASITWCRFALDTLGDPNAAWRSRADRESAEESEL</sequence>
<evidence type="ECO:0000313" key="2">
    <source>
        <dbReference type="EMBL" id="MBR7829659.1"/>
    </source>
</evidence>
<dbReference type="InterPro" id="IPR026001">
    <property type="entry name" value="Abi-like_C"/>
</dbReference>
<gene>
    <name evidence="2" type="ORF">KDK95_25355</name>
</gene>
<dbReference type="AlphaFoldDB" id="A0A941EIE0"/>